<dbReference type="Proteomes" id="UP000005239">
    <property type="component" value="Unassembled WGS sequence"/>
</dbReference>
<reference evidence="1" key="2">
    <citation type="submission" date="2022-06" db="UniProtKB">
        <authorList>
            <consortium name="EnsemblMetazoa"/>
        </authorList>
    </citation>
    <scope>IDENTIFICATION</scope>
    <source>
        <strain evidence="1">PS312</strain>
    </source>
</reference>
<dbReference type="InterPro" id="IPR001810">
    <property type="entry name" value="F-box_dom"/>
</dbReference>
<dbReference type="SUPFAM" id="SSF81383">
    <property type="entry name" value="F-box domain"/>
    <property type="match status" value="1"/>
</dbReference>
<gene>
    <name evidence="1" type="primary">WBGene00100123</name>
</gene>
<proteinExistence type="predicted"/>
<dbReference type="Pfam" id="PF12937">
    <property type="entry name" value="F-box-like"/>
    <property type="match status" value="1"/>
</dbReference>
<name>A0A2A6BKU0_PRIPA</name>
<dbReference type="EnsemblMetazoa" id="PPA10569.1">
    <property type="protein sequence ID" value="PPA10569.1"/>
    <property type="gene ID" value="WBGene00100123"/>
</dbReference>
<dbReference type="AlphaFoldDB" id="A0A2A6BKU0"/>
<dbReference type="OrthoDB" id="550575at2759"/>
<accession>A0A2A6BKU0</accession>
<organism evidence="1 2">
    <name type="scientific">Pristionchus pacificus</name>
    <name type="common">Parasitic nematode worm</name>
    <dbReference type="NCBI Taxonomy" id="54126"/>
    <lineage>
        <taxon>Eukaryota</taxon>
        <taxon>Metazoa</taxon>
        <taxon>Ecdysozoa</taxon>
        <taxon>Nematoda</taxon>
        <taxon>Chromadorea</taxon>
        <taxon>Rhabditida</taxon>
        <taxon>Rhabditina</taxon>
        <taxon>Diplogasteromorpha</taxon>
        <taxon>Diplogasteroidea</taxon>
        <taxon>Neodiplogasteridae</taxon>
        <taxon>Pristionchus</taxon>
    </lineage>
</organism>
<accession>A0A8R1U932</accession>
<evidence type="ECO:0000313" key="1">
    <source>
        <dbReference type="EnsemblMetazoa" id="PPA10569.1"/>
    </source>
</evidence>
<reference evidence="2" key="1">
    <citation type="journal article" date="2008" name="Nat. Genet.">
        <title>The Pristionchus pacificus genome provides a unique perspective on nematode lifestyle and parasitism.</title>
        <authorList>
            <person name="Dieterich C."/>
            <person name="Clifton S.W."/>
            <person name="Schuster L.N."/>
            <person name="Chinwalla A."/>
            <person name="Delehaunty K."/>
            <person name="Dinkelacker I."/>
            <person name="Fulton L."/>
            <person name="Fulton R."/>
            <person name="Godfrey J."/>
            <person name="Minx P."/>
            <person name="Mitreva M."/>
            <person name="Roeseler W."/>
            <person name="Tian H."/>
            <person name="Witte H."/>
            <person name="Yang S.P."/>
            <person name="Wilson R.K."/>
            <person name="Sommer R.J."/>
        </authorList>
    </citation>
    <scope>NUCLEOTIDE SEQUENCE [LARGE SCALE GENOMIC DNA]</scope>
    <source>
        <strain evidence="2">PS312</strain>
    </source>
</reference>
<sequence>MSVVDNYRRRSTPFSFFGHYREAKNINSILPNELLVRIFKLVDHKSDRNAKMRAFLAVRLTCRKWNELVGKSRIRIPIGLMRIAQVDHSYGIFMVDSTGEELIAELMENENHLYYWLRKKPHIDYKKVKAMLRSIEFDTYGRVFFKTDQLWGEVEWNRLRRRSYEEKTAAQFTTYFLYEFNALLERYDPQLLLLENIELSRSLLQSITVILERYRRIPRLYLEWKSVNIAPDVTTEDVQRLFANSIDFTCLPRHFATKEFCENYLATSPERSIKLNGETSSIAHFEKVAYFEGYLKTPLDDLCEAIEKRTKLSSELEWHLYIYCNSYYANENIREALYNRKFEKRRGFGTDLRQNDTATGYLTVSMGESNGTPKFEHYLAEFMRLQPLVIVSGRAVGPTLEMWWLNCGFIPAGQGYCMPPKDQLATITALRYAISDMCNEPLPDVTVSMALNASLRLRPLVKCHYSFAKTKYAAEVASDKFFCVGELCGLNEDMGVRTCVNVTDLGGAEPIKNLGFFDYKRKFYLCDKPFCNGNGSVVLASLNASWTTPNTYTHLTNPFRRAFGTDLRQNRAATASLTVSMGESEGTPIRNDFICEIEKSQ</sequence>
<keyword evidence="2" id="KW-1185">Reference proteome</keyword>
<evidence type="ECO:0000313" key="2">
    <source>
        <dbReference type="Proteomes" id="UP000005239"/>
    </source>
</evidence>
<protein>
    <submittedName>
        <fullName evidence="1">F-box domain-containing protein</fullName>
    </submittedName>
</protein>
<dbReference type="InterPro" id="IPR036047">
    <property type="entry name" value="F-box-like_dom_sf"/>
</dbReference>